<sequence>MLPQYRVIKQDITSSSIEYMYYTSLREAHKACLPNKELSKCHLMFNGLEAKIANGENLIRVTCYSTVVYWIELILGKDHSIFPKLPSKIECSHLD</sequence>
<protein>
    <submittedName>
        <fullName evidence="1">Uncharacterized protein</fullName>
    </submittedName>
</protein>
<organism evidence="1">
    <name type="scientific">viral metagenome</name>
    <dbReference type="NCBI Taxonomy" id="1070528"/>
    <lineage>
        <taxon>unclassified sequences</taxon>
        <taxon>metagenomes</taxon>
        <taxon>organismal metagenomes</taxon>
    </lineage>
</organism>
<reference evidence="1" key="1">
    <citation type="journal article" date="2020" name="Nature">
        <title>Giant virus diversity and host interactions through global metagenomics.</title>
        <authorList>
            <person name="Schulz F."/>
            <person name="Roux S."/>
            <person name="Paez-Espino D."/>
            <person name="Jungbluth S."/>
            <person name="Walsh D.A."/>
            <person name="Denef V.J."/>
            <person name="McMahon K.D."/>
            <person name="Konstantinidis K.T."/>
            <person name="Eloe-Fadrosh E.A."/>
            <person name="Kyrpides N.C."/>
            <person name="Woyke T."/>
        </authorList>
    </citation>
    <scope>NUCLEOTIDE SEQUENCE</scope>
    <source>
        <strain evidence="1">GVMAG-S-1101161-73</strain>
    </source>
</reference>
<accession>A0A6C0AM84</accession>
<name>A0A6C0AM84_9ZZZZ</name>
<evidence type="ECO:0000313" key="1">
    <source>
        <dbReference type="EMBL" id="QHS80927.1"/>
    </source>
</evidence>
<dbReference type="AlphaFoldDB" id="A0A6C0AM84"/>
<proteinExistence type="predicted"/>
<dbReference type="EMBL" id="MN740728">
    <property type="protein sequence ID" value="QHS80927.1"/>
    <property type="molecule type" value="Genomic_DNA"/>
</dbReference>